<keyword evidence="2" id="KW-1185">Reference proteome</keyword>
<name>A0A3S9N0A4_9FLAO</name>
<dbReference type="PANTHER" id="PTHR35866:SF1">
    <property type="entry name" value="YKGJ FAMILY CYSTEINE CLUSTER PROTEIN"/>
    <property type="match status" value="1"/>
</dbReference>
<sequence>MVPLDKIKDLANQRKKENLGFFKTLRKQKPKNLDQIAQQTHDEVFQEIDCLKCANCCKTTGPLFTDADINRIARHFNVKPATFIQTYLRIDEDDDYVLQSTPCSFLGDDNYCSIYEVRPKACREYPHTDRRKLYQIGTITIANTGICPAAYEIVERMKDRLPVR</sequence>
<protein>
    <submittedName>
        <fullName evidence="1">YkgJ family cysteine cluster protein</fullName>
    </submittedName>
</protein>
<evidence type="ECO:0000313" key="2">
    <source>
        <dbReference type="Proteomes" id="UP000279600"/>
    </source>
</evidence>
<evidence type="ECO:0000313" key="1">
    <source>
        <dbReference type="EMBL" id="AZQ44931.1"/>
    </source>
</evidence>
<dbReference type="PANTHER" id="PTHR35866">
    <property type="entry name" value="PUTATIVE-RELATED"/>
    <property type="match status" value="1"/>
</dbReference>
<reference evidence="1 2" key="1">
    <citation type="submission" date="2018-12" db="EMBL/GenBank/DDBJ databases">
        <title>Complete genome of Nonlabens sp. MJ115.</title>
        <authorList>
            <person name="Choi H.S."/>
            <person name="Jung J."/>
        </authorList>
    </citation>
    <scope>NUCLEOTIDE SEQUENCE [LARGE SCALE GENOMIC DNA]</scope>
    <source>
        <strain evidence="1 2">MJ115</strain>
    </source>
</reference>
<dbReference type="OrthoDB" id="665764at2"/>
<dbReference type="AlphaFoldDB" id="A0A3S9N0A4"/>
<gene>
    <name evidence="1" type="ORF">EJ995_12105</name>
</gene>
<dbReference type="InterPro" id="IPR005358">
    <property type="entry name" value="Puta_zinc/iron-chelating_dom"/>
</dbReference>
<dbReference type="RefSeq" id="WP_126448646.1">
    <property type="nucleotide sequence ID" value="NZ_CP034549.1"/>
</dbReference>
<accession>A0A3S9N0A4</accession>
<proteinExistence type="predicted"/>
<dbReference type="KEGG" id="noj:EJ995_12105"/>
<dbReference type="Proteomes" id="UP000279600">
    <property type="component" value="Chromosome"/>
</dbReference>
<organism evidence="1 2">
    <name type="scientific">Nonlabens ponticola</name>
    <dbReference type="NCBI Taxonomy" id="2496866"/>
    <lineage>
        <taxon>Bacteria</taxon>
        <taxon>Pseudomonadati</taxon>
        <taxon>Bacteroidota</taxon>
        <taxon>Flavobacteriia</taxon>
        <taxon>Flavobacteriales</taxon>
        <taxon>Flavobacteriaceae</taxon>
        <taxon>Nonlabens</taxon>
    </lineage>
</organism>
<dbReference type="EMBL" id="CP034549">
    <property type="protein sequence ID" value="AZQ44931.1"/>
    <property type="molecule type" value="Genomic_DNA"/>
</dbReference>
<dbReference type="Pfam" id="PF03692">
    <property type="entry name" value="CxxCxxCC"/>
    <property type="match status" value="1"/>
</dbReference>